<dbReference type="PROSITE" id="PS50943">
    <property type="entry name" value="HTH_CROC1"/>
    <property type="match status" value="1"/>
</dbReference>
<dbReference type="Gene3D" id="1.10.260.40">
    <property type="entry name" value="lambda repressor-like DNA-binding domains"/>
    <property type="match status" value="1"/>
</dbReference>
<feature type="domain" description="HTH cro/C1-type" evidence="1">
    <location>
        <begin position="2"/>
        <end position="42"/>
    </location>
</feature>
<accession>A0A645GFS5</accession>
<dbReference type="SUPFAM" id="SSF47413">
    <property type="entry name" value="lambda repressor-like DNA-binding domains"/>
    <property type="match status" value="1"/>
</dbReference>
<comment type="caution">
    <text evidence="2">The sequence shown here is derived from an EMBL/GenBank/DDBJ whole genome shotgun (WGS) entry which is preliminary data.</text>
</comment>
<reference evidence="2" key="1">
    <citation type="submission" date="2019-08" db="EMBL/GenBank/DDBJ databases">
        <authorList>
            <person name="Kucharzyk K."/>
            <person name="Murdoch R.W."/>
            <person name="Higgins S."/>
            <person name="Loffler F."/>
        </authorList>
    </citation>
    <scope>NUCLEOTIDE SEQUENCE</scope>
</reference>
<sequence>MLSELIDKSPTYISYIESGCKIMSLETFVLIANALEIPGDWLLSEQLKSAPKIASQEITMILSDCTAYERLIIIDTIKSLKSNLQDHKCLLKRSSFF</sequence>
<dbReference type="CDD" id="cd00093">
    <property type="entry name" value="HTH_XRE"/>
    <property type="match status" value="1"/>
</dbReference>
<organism evidence="2">
    <name type="scientific">bioreactor metagenome</name>
    <dbReference type="NCBI Taxonomy" id="1076179"/>
    <lineage>
        <taxon>unclassified sequences</taxon>
        <taxon>metagenomes</taxon>
        <taxon>ecological metagenomes</taxon>
    </lineage>
</organism>
<dbReference type="Pfam" id="PF01381">
    <property type="entry name" value="HTH_3"/>
    <property type="match status" value="1"/>
</dbReference>
<evidence type="ECO:0000313" key="2">
    <source>
        <dbReference type="EMBL" id="MPN25016.1"/>
    </source>
</evidence>
<dbReference type="EMBL" id="VSSQ01074046">
    <property type="protein sequence ID" value="MPN25016.1"/>
    <property type="molecule type" value="Genomic_DNA"/>
</dbReference>
<dbReference type="GO" id="GO:0003677">
    <property type="term" value="F:DNA binding"/>
    <property type="evidence" value="ECO:0007669"/>
    <property type="project" value="InterPro"/>
</dbReference>
<proteinExistence type="predicted"/>
<dbReference type="InterPro" id="IPR010982">
    <property type="entry name" value="Lambda_DNA-bd_dom_sf"/>
</dbReference>
<evidence type="ECO:0000259" key="1">
    <source>
        <dbReference type="PROSITE" id="PS50943"/>
    </source>
</evidence>
<gene>
    <name evidence="2" type="ORF">SDC9_172423</name>
</gene>
<dbReference type="InterPro" id="IPR001387">
    <property type="entry name" value="Cro/C1-type_HTH"/>
</dbReference>
<name>A0A645GFS5_9ZZZZ</name>
<protein>
    <recommendedName>
        <fullName evidence="1">HTH cro/C1-type domain-containing protein</fullName>
    </recommendedName>
</protein>
<dbReference type="AlphaFoldDB" id="A0A645GFS5"/>